<dbReference type="SMART" id="SM00406">
    <property type="entry name" value="IGv"/>
    <property type="match status" value="2"/>
</dbReference>
<comment type="caution">
    <text evidence="3">The sequence shown here is derived from an EMBL/GenBank/DDBJ whole genome shotgun (WGS) entry which is preliminary data.</text>
</comment>
<dbReference type="Pfam" id="PF13927">
    <property type="entry name" value="Ig_3"/>
    <property type="match status" value="1"/>
</dbReference>
<dbReference type="InterPro" id="IPR036179">
    <property type="entry name" value="Ig-like_dom_sf"/>
</dbReference>
<dbReference type="Pfam" id="PF07679">
    <property type="entry name" value="I-set"/>
    <property type="match status" value="1"/>
</dbReference>
<evidence type="ECO:0000259" key="2">
    <source>
        <dbReference type="PROSITE" id="PS50835"/>
    </source>
</evidence>
<feature type="compositionally biased region" description="Basic residues" evidence="1">
    <location>
        <begin position="54"/>
        <end position="67"/>
    </location>
</feature>
<dbReference type="InterPro" id="IPR013098">
    <property type="entry name" value="Ig_I-set"/>
</dbReference>
<dbReference type="Proteomes" id="UP001292094">
    <property type="component" value="Unassembled WGS sequence"/>
</dbReference>
<feature type="domain" description="Ig-like" evidence="2">
    <location>
        <begin position="230"/>
        <end position="322"/>
    </location>
</feature>
<accession>A0AAE1TJQ5</accession>
<evidence type="ECO:0000313" key="4">
    <source>
        <dbReference type="Proteomes" id="UP001292094"/>
    </source>
</evidence>
<dbReference type="PROSITE" id="PS50835">
    <property type="entry name" value="IG_LIKE"/>
    <property type="match status" value="2"/>
</dbReference>
<sequence length="363" mass="40068">MDERSSETNRKWRKRRKGQTETGERGGRDKQKMKNGEEGTKQTMGERSSETNRKWRKGRKGQPKKRGAGTIRVTGVGTVHTHTDQGDTNDVRKFGGHNDVTIKIGGKSEDVFVVDENGDRLERAPPSRPAPMWNQHLLKPTFDNPSSSRVVTAVGKTTFLHCRVTHLGNRVVTWIRHKDVQVLTAGLFTYTTDDRFSPLHSEGSDDWTLRLASARLSDSGTYECQVSTEPKMSRLYTLQVEVHMVSGSNINLTCAVSGSPEPPLHIYWYRGATLVNFSSRGGISVVTDKLSRTSRLVLTRATPADSGNYTCAPANAEPASVSVYILDGEQPAAVQGGDSTRVHCPTRLALLLLSATLEALTHR</sequence>
<dbReference type="SMART" id="SM00408">
    <property type="entry name" value="IGc2"/>
    <property type="match status" value="2"/>
</dbReference>
<dbReference type="GO" id="GO:0032589">
    <property type="term" value="C:neuron projection membrane"/>
    <property type="evidence" value="ECO:0007669"/>
    <property type="project" value="TreeGrafter"/>
</dbReference>
<dbReference type="InterPro" id="IPR007110">
    <property type="entry name" value="Ig-like_dom"/>
</dbReference>
<feature type="compositionally biased region" description="Basic and acidic residues" evidence="1">
    <location>
        <begin position="1"/>
        <end position="10"/>
    </location>
</feature>
<feature type="compositionally biased region" description="Basic and acidic residues" evidence="1">
    <location>
        <begin position="18"/>
        <end position="40"/>
    </location>
</feature>
<organism evidence="3 4">
    <name type="scientific">Petrolisthes manimaculis</name>
    <dbReference type="NCBI Taxonomy" id="1843537"/>
    <lineage>
        <taxon>Eukaryota</taxon>
        <taxon>Metazoa</taxon>
        <taxon>Ecdysozoa</taxon>
        <taxon>Arthropoda</taxon>
        <taxon>Crustacea</taxon>
        <taxon>Multicrustacea</taxon>
        <taxon>Malacostraca</taxon>
        <taxon>Eumalacostraca</taxon>
        <taxon>Eucarida</taxon>
        <taxon>Decapoda</taxon>
        <taxon>Pleocyemata</taxon>
        <taxon>Anomura</taxon>
        <taxon>Galatheoidea</taxon>
        <taxon>Porcellanidae</taxon>
        <taxon>Petrolisthes</taxon>
    </lineage>
</organism>
<dbReference type="InterPro" id="IPR037448">
    <property type="entry name" value="Zig-8"/>
</dbReference>
<feature type="region of interest" description="Disordered" evidence="1">
    <location>
        <begin position="1"/>
        <end position="73"/>
    </location>
</feature>
<dbReference type="PANTHER" id="PTHR23279:SF41">
    <property type="entry name" value="DEFECTIVE PROBOSCIS EXTENSION RESPONSE 4-RELATED"/>
    <property type="match status" value="1"/>
</dbReference>
<protein>
    <recommendedName>
        <fullName evidence="2">Ig-like domain-containing protein</fullName>
    </recommendedName>
</protein>
<dbReference type="InterPro" id="IPR013106">
    <property type="entry name" value="Ig_V-set"/>
</dbReference>
<dbReference type="SUPFAM" id="SSF48726">
    <property type="entry name" value="Immunoglobulin"/>
    <property type="match status" value="2"/>
</dbReference>
<gene>
    <name evidence="3" type="ORF">Pmani_039268</name>
</gene>
<dbReference type="SMART" id="SM00409">
    <property type="entry name" value="IG"/>
    <property type="match status" value="2"/>
</dbReference>
<dbReference type="InterPro" id="IPR003598">
    <property type="entry name" value="Ig_sub2"/>
</dbReference>
<dbReference type="InterPro" id="IPR003599">
    <property type="entry name" value="Ig_sub"/>
</dbReference>
<dbReference type="PANTHER" id="PTHR23279">
    <property type="entry name" value="DEFECTIVE PROBOSCIS EXTENSION RESPONSE DPR -RELATED"/>
    <property type="match status" value="1"/>
</dbReference>
<name>A0AAE1TJQ5_9EUCA</name>
<dbReference type="CDD" id="cd00096">
    <property type="entry name" value="Ig"/>
    <property type="match status" value="1"/>
</dbReference>
<dbReference type="AlphaFoldDB" id="A0AAE1TJQ5"/>
<proteinExistence type="predicted"/>
<dbReference type="FunFam" id="2.60.40.10:FF:000129">
    <property type="entry name" value="CLUMA_CG018772, isoform A"/>
    <property type="match status" value="1"/>
</dbReference>
<keyword evidence="4" id="KW-1185">Reference proteome</keyword>
<dbReference type="GO" id="GO:0050808">
    <property type="term" value="P:synapse organization"/>
    <property type="evidence" value="ECO:0007669"/>
    <property type="project" value="TreeGrafter"/>
</dbReference>
<feature type="domain" description="Ig-like" evidence="2">
    <location>
        <begin position="140"/>
        <end position="227"/>
    </location>
</feature>
<evidence type="ECO:0000313" key="3">
    <source>
        <dbReference type="EMBL" id="KAK4287661.1"/>
    </source>
</evidence>
<dbReference type="EMBL" id="JAWZYT010006716">
    <property type="protein sequence ID" value="KAK4287661.1"/>
    <property type="molecule type" value="Genomic_DNA"/>
</dbReference>
<dbReference type="InterPro" id="IPR013783">
    <property type="entry name" value="Ig-like_fold"/>
</dbReference>
<evidence type="ECO:0000256" key="1">
    <source>
        <dbReference type="SAM" id="MobiDB-lite"/>
    </source>
</evidence>
<dbReference type="Gene3D" id="2.60.40.10">
    <property type="entry name" value="Immunoglobulins"/>
    <property type="match status" value="2"/>
</dbReference>
<reference evidence="3" key="1">
    <citation type="submission" date="2023-11" db="EMBL/GenBank/DDBJ databases">
        <title>Genome assemblies of two species of porcelain crab, Petrolisthes cinctipes and Petrolisthes manimaculis (Anomura: Porcellanidae).</title>
        <authorList>
            <person name="Angst P."/>
        </authorList>
    </citation>
    <scope>NUCLEOTIDE SEQUENCE</scope>
    <source>
        <strain evidence="3">PB745_02</strain>
        <tissue evidence="3">Gill</tissue>
    </source>
</reference>